<evidence type="ECO:0000256" key="3">
    <source>
        <dbReference type="ARBA" id="ARBA00022989"/>
    </source>
</evidence>
<dbReference type="EMBL" id="JALJOV010000778">
    <property type="protein sequence ID" value="KAK9861321.1"/>
    <property type="molecule type" value="Genomic_DNA"/>
</dbReference>
<dbReference type="SUPFAM" id="SSF55961">
    <property type="entry name" value="Bet v1-like"/>
    <property type="match status" value="1"/>
</dbReference>
<dbReference type="GO" id="GO:0016491">
    <property type="term" value="F:oxidoreductase activity"/>
    <property type="evidence" value="ECO:0007669"/>
    <property type="project" value="UniProtKB-KW"/>
</dbReference>
<dbReference type="GO" id="GO:0016020">
    <property type="term" value="C:membrane"/>
    <property type="evidence" value="ECO:0007669"/>
    <property type="project" value="UniProtKB-SubCell"/>
</dbReference>
<feature type="transmembrane region" description="Helical" evidence="6">
    <location>
        <begin position="268"/>
        <end position="289"/>
    </location>
</feature>
<sequence>GDLSVDLGRFYTREMPLPFDILVENIHDQSHVPFAHHGVASSRNTPWATHFEIDRVGRAERFGDKGHAFDLEWSPDGRNKPYKQRGVILSPRICGVLHSKDKRLHVDTQTLPGPPGVLKWLLAKRPRWADHLVLSAVFDGDLAYLVKAAWNVKQEELQGHKWNQFYFMPANSDRSTSAWRKWLVEVGKGGPWTPEQVLANLPQRPHHRDILDRYEQHTKHCASCSKALRGVQRGQPAAKTAAGLIAAAWLAANIAYLNSERLGGLPMWQTLLSAASVSILLALSSYMHVLERRLTYTDYIHADH</sequence>
<evidence type="ECO:0000256" key="6">
    <source>
        <dbReference type="SAM" id="Phobius"/>
    </source>
</evidence>
<evidence type="ECO:0000256" key="4">
    <source>
        <dbReference type="ARBA" id="ARBA00023002"/>
    </source>
</evidence>
<proteinExistence type="predicted"/>
<evidence type="ECO:0000313" key="8">
    <source>
        <dbReference type="Proteomes" id="UP001485043"/>
    </source>
</evidence>
<dbReference type="GO" id="GO:0005737">
    <property type="term" value="C:cytoplasm"/>
    <property type="evidence" value="ECO:0007669"/>
    <property type="project" value="TreeGrafter"/>
</dbReference>
<evidence type="ECO:0000256" key="2">
    <source>
        <dbReference type="ARBA" id="ARBA00022692"/>
    </source>
</evidence>
<evidence type="ECO:0000256" key="1">
    <source>
        <dbReference type="ARBA" id="ARBA00004370"/>
    </source>
</evidence>
<protein>
    <recommendedName>
        <fullName evidence="9">Pheophorbide a oxygenase</fullName>
    </recommendedName>
</protein>
<organism evidence="7 8">
    <name type="scientific">Apatococcus fuscideae</name>
    <dbReference type="NCBI Taxonomy" id="2026836"/>
    <lineage>
        <taxon>Eukaryota</taxon>
        <taxon>Viridiplantae</taxon>
        <taxon>Chlorophyta</taxon>
        <taxon>core chlorophytes</taxon>
        <taxon>Trebouxiophyceae</taxon>
        <taxon>Chlorellales</taxon>
        <taxon>Chlorellaceae</taxon>
        <taxon>Apatococcus</taxon>
    </lineage>
</organism>
<evidence type="ECO:0008006" key="9">
    <source>
        <dbReference type="Google" id="ProtNLM"/>
    </source>
</evidence>
<keyword evidence="2 6" id="KW-0812">Transmembrane</keyword>
<comment type="subcellular location">
    <subcellularLocation>
        <location evidence="1">Membrane</location>
    </subcellularLocation>
</comment>
<keyword evidence="8" id="KW-1185">Reference proteome</keyword>
<name>A0AAW1SWZ2_9CHLO</name>
<accession>A0AAW1SWZ2</accession>
<dbReference type="PANTHER" id="PTHR21266">
    <property type="entry name" value="IRON-SULFUR DOMAIN CONTAINING PROTEIN"/>
    <property type="match status" value="1"/>
</dbReference>
<dbReference type="AlphaFoldDB" id="A0AAW1SWZ2"/>
<evidence type="ECO:0000256" key="5">
    <source>
        <dbReference type="ARBA" id="ARBA00023136"/>
    </source>
</evidence>
<comment type="caution">
    <text evidence="7">The sequence shown here is derived from an EMBL/GenBank/DDBJ whole genome shotgun (WGS) entry which is preliminary data.</text>
</comment>
<reference evidence="7 8" key="1">
    <citation type="journal article" date="2024" name="Nat. Commun.">
        <title>Phylogenomics reveals the evolutionary origins of lichenization in chlorophyte algae.</title>
        <authorList>
            <person name="Puginier C."/>
            <person name="Libourel C."/>
            <person name="Otte J."/>
            <person name="Skaloud P."/>
            <person name="Haon M."/>
            <person name="Grisel S."/>
            <person name="Petersen M."/>
            <person name="Berrin J.G."/>
            <person name="Delaux P.M."/>
            <person name="Dal Grande F."/>
            <person name="Keller J."/>
        </authorList>
    </citation>
    <scope>NUCLEOTIDE SEQUENCE [LARGE SCALE GENOMIC DNA]</scope>
    <source>
        <strain evidence="7 8">SAG 2523</strain>
    </source>
</reference>
<gene>
    <name evidence="7" type="ORF">WJX84_006836</name>
</gene>
<evidence type="ECO:0000313" key="7">
    <source>
        <dbReference type="EMBL" id="KAK9861321.1"/>
    </source>
</evidence>
<dbReference type="PANTHER" id="PTHR21266:SF32">
    <property type="entry name" value="CHOLESTEROL 7-DESATURASE NVD"/>
    <property type="match status" value="1"/>
</dbReference>
<feature type="non-terminal residue" evidence="7">
    <location>
        <position position="1"/>
    </location>
</feature>
<keyword evidence="3 6" id="KW-1133">Transmembrane helix</keyword>
<keyword evidence="5 6" id="KW-0472">Membrane</keyword>
<dbReference type="Proteomes" id="UP001485043">
    <property type="component" value="Unassembled WGS sequence"/>
</dbReference>
<dbReference type="InterPro" id="IPR050584">
    <property type="entry name" value="Cholesterol_7-desaturase"/>
</dbReference>
<keyword evidence="4" id="KW-0560">Oxidoreductase</keyword>